<feature type="transmembrane region" description="Helical" evidence="5">
    <location>
        <begin position="131"/>
        <end position="150"/>
    </location>
</feature>
<dbReference type="InterPro" id="IPR036259">
    <property type="entry name" value="MFS_trans_sf"/>
</dbReference>
<feature type="compositionally biased region" description="Basic and acidic residues" evidence="4">
    <location>
        <begin position="1"/>
        <end position="10"/>
    </location>
</feature>
<keyword evidence="5" id="KW-0812">Transmembrane</keyword>
<gene>
    <name evidence="6" type="ORF">F53441_10456</name>
</gene>
<keyword evidence="5" id="KW-0472">Membrane</keyword>
<feature type="transmembrane region" description="Helical" evidence="5">
    <location>
        <begin position="355"/>
        <end position="380"/>
    </location>
</feature>
<feature type="transmembrane region" description="Helical" evidence="5">
    <location>
        <begin position="331"/>
        <end position="349"/>
    </location>
</feature>
<evidence type="ECO:0000313" key="7">
    <source>
        <dbReference type="Proteomes" id="UP000605986"/>
    </source>
</evidence>
<feature type="transmembrane region" description="Helical" evidence="5">
    <location>
        <begin position="72"/>
        <end position="92"/>
    </location>
</feature>
<feature type="region of interest" description="Disordered" evidence="4">
    <location>
        <begin position="1"/>
        <end position="49"/>
    </location>
</feature>
<dbReference type="Pfam" id="PF07690">
    <property type="entry name" value="MFS_1"/>
    <property type="match status" value="1"/>
</dbReference>
<dbReference type="Gene3D" id="1.20.1250.20">
    <property type="entry name" value="MFS general substrate transporter like domains"/>
    <property type="match status" value="1"/>
</dbReference>
<feature type="transmembrane region" description="Helical" evidence="5">
    <location>
        <begin position="392"/>
        <end position="415"/>
    </location>
</feature>
<proteinExistence type="inferred from homology"/>
<feature type="transmembrane region" description="Helical" evidence="5">
    <location>
        <begin position="104"/>
        <end position="124"/>
    </location>
</feature>
<sequence length="457" mass="49486">MLSQQDKDNAPDTSTVLVDESKSEPQDPVTDSEGITGVLDPDTNFDTIDADLDDPPPDGGWKAWLCTLCGHFLFMNTWGFINSFGIFQTYYAGFLNLPPSDISWIGGIQVFLSFFVGAFIGRYIDSGHLRLILSCGTTLVILGIFTASVSTQYWQLLLSQGICCGLGNGFLVTPAVSVTSTYFAKKRSLAIGIATCGSVTGGLVFSAMARQLLPSAGFGWAMRAIGFVQAATLFFAIASMKTRLPPSKSTRLVEWVAFKELEYTFFTAGMFFNFWAVFFGYYYIASYSRDMVIPHLSYTDSLNLLLILSGVGLVGRMIPNHYADTFGPLNLMIPTCFIASIATFSWIAVHTPGQVYTWTVFYGIIGGSILSLFPAGISSLTTDLSTRGARIGMNFTVVSFATLTGNPIAGALITAMDGSYLGAQVFMGTSFLIGMAFILAARIARQKKTGSGWLIKI</sequence>
<protein>
    <submittedName>
        <fullName evidence="6">Major facilitator superfamily transporter</fullName>
    </submittedName>
</protein>
<dbReference type="PANTHER" id="PTHR11360:SF130">
    <property type="entry name" value="MAJOR FACILITATOR SUPERFAMILY (MFS) PROFILE DOMAIN-CONTAINING PROTEIN-RELATED"/>
    <property type="match status" value="1"/>
</dbReference>
<organism evidence="6 7">
    <name type="scientific">Fusarium austroafricanum</name>
    <dbReference type="NCBI Taxonomy" id="2364996"/>
    <lineage>
        <taxon>Eukaryota</taxon>
        <taxon>Fungi</taxon>
        <taxon>Dikarya</taxon>
        <taxon>Ascomycota</taxon>
        <taxon>Pezizomycotina</taxon>
        <taxon>Sordariomycetes</taxon>
        <taxon>Hypocreomycetidae</taxon>
        <taxon>Hypocreales</taxon>
        <taxon>Nectriaceae</taxon>
        <taxon>Fusarium</taxon>
        <taxon>Fusarium concolor species complex</taxon>
    </lineage>
</organism>
<dbReference type="PANTHER" id="PTHR11360">
    <property type="entry name" value="MONOCARBOXYLATE TRANSPORTER"/>
    <property type="match status" value="1"/>
</dbReference>
<feature type="transmembrane region" description="Helical" evidence="5">
    <location>
        <begin position="220"/>
        <end position="240"/>
    </location>
</feature>
<evidence type="ECO:0000256" key="3">
    <source>
        <dbReference type="ARBA" id="ARBA00023180"/>
    </source>
</evidence>
<dbReference type="AlphaFoldDB" id="A0A8H4K9D6"/>
<reference evidence="6" key="1">
    <citation type="submission" date="2020-01" db="EMBL/GenBank/DDBJ databases">
        <title>Identification and distribution of gene clusters putatively required for synthesis of sphingolipid metabolism inhibitors in phylogenetically diverse species of the filamentous fungus Fusarium.</title>
        <authorList>
            <person name="Kim H.-S."/>
            <person name="Busman M."/>
            <person name="Brown D.W."/>
            <person name="Divon H."/>
            <person name="Uhlig S."/>
            <person name="Proctor R.H."/>
        </authorList>
    </citation>
    <scope>NUCLEOTIDE SEQUENCE</scope>
    <source>
        <strain evidence="6">NRRL 53441</strain>
    </source>
</reference>
<comment type="subcellular location">
    <subcellularLocation>
        <location evidence="1">Membrane</location>
        <topology evidence="1">Multi-pass membrane protein</topology>
    </subcellularLocation>
</comment>
<feature type="transmembrane region" description="Helical" evidence="5">
    <location>
        <begin position="421"/>
        <end position="441"/>
    </location>
</feature>
<dbReference type="Proteomes" id="UP000605986">
    <property type="component" value="Unassembled WGS sequence"/>
</dbReference>
<comment type="similarity">
    <text evidence="2">Belongs to the major facilitator superfamily. Monocarboxylate porter (TC 2.A.1.13) family.</text>
</comment>
<evidence type="ECO:0000256" key="4">
    <source>
        <dbReference type="SAM" id="MobiDB-lite"/>
    </source>
</evidence>
<accession>A0A8H4K9D6</accession>
<evidence type="ECO:0000256" key="2">
    <source>
        <dbReference type="ARBA" id="ARBA00006727"/>
    </source>
</evidence>
<dbReference type="GO" id="GO:0022857">
    <property type="term" value="F:transmembrane transporter activity"/>
    <property type="evidence" value="ECO:0007669"/>
    <property type="project" value="InterPro"/>
</dbReference>
<feature type="transmembrane region" description="Helical" evidence="5">
    <location>
        <begin position="261"/>
        <end position="282"/>
    </location>
</feature>
<feature type="transmembrane region" description="Helical" evidence="5">
    <location>
        <begin position="188"/>
        <end position="208"/>
    </location>
</feature>
<evidence type="ECO:0000313" key="6">
    <source>
        <dbReference type="EMBL" id="KAF4445811.1"/>
    </source>
</evidence>
<dbReference type="SUPFAM" id="SSF103473">
    <property type="entry name" value="MFS general substrate transporter"/>
    <property type="match status" value="1"/>
</dbReference>
<dbReference type="OrthoDB" id="5212574at2759"/>
<keyword evidence="5" id="KW-1133">Transmembrane helix</keyword>
<comment type="caution">
    <text evidence="6">The sequence shown here is derived from an EMBL/GenBank/DDBJ whole genome shotgun (WGS) entry which is preliminary data.</text>
</comment>
<feature type="transmembrane region" description="Helical" evidence="5">
    <location>
        <begin position="302"/>
        <end position="319"/>
    </location>
</feature>
<dbReference type="GO" id="GO:0016020">
    <property type="term" value="C:membrane"/>
    <property type="evidence" value="ECO:0007669"/>
    <property type="project" value="UniProtKB-SubCell"/>
</dbReference>
<name>A0A8H4K9D6_9HYPO</name>
<evidence type="ECO:0000256" key="1">
    <source>
        <dbReference type="ARBA" id="ARBA00004141"/>
    </source>
</evidence>
<evidence type="ECO:0000256" key="5">
    <source>
        <dbReference type="SAM" id="Phobius"/>
    </source>
</evidence>
<dbReference type="EMBL" id="JAADJG010000498">
    <property type="protein sequence ID" value="KAF4445811.1"/>
    <property type="molecule type" value="Genomic_DNA"/>
</dbReference>
<keyword evidence="3" id="KW-0325">Glycoprotein</keyword>
<keyword evidence="7" id="KW-1185">Reference proteome</keyword>
<feature type="transmembrane region" description="Helical" evidence="5">
    <location>
        <begin position="156"/>
        <end position="176"/>
    </location>
</feature>
<dbReference type="InterPro" id="IPR011701">
    <property type="entry name" value="MFS"/>
</dbReference>
<dbReference type="InterPro" id="IPR050327">
    <property type="entry name" value="Proton-linked_MCT"/>
</dbReference>